<evidence type="ECO:0000256" key="1">
    <source>
        <dbReference type="SAM" id="Phobius"/>
    </source>
</evidence>
<keyword evidence="1" id="KW-1133">Transmembrane helix</keyword>
<sequence length="81" mass="8766">MSERTVVAVPRKSVGLSLVLTFFFGSLGMLYSTVAGALIMIAIEFVVGFLTFGIGLFFTHIVCMIWGAVAASNYNTRIFGH</sequence>
<gene>
    <name evidence="2" type="ORF">AF331_18675</name>
</gene>
<accession>A0A0J5S7I3</accession>
<dbReference type="OrthoDB" id="122635at2"/>
<organism evidence="2 3">
    <name type="scientific">Rossellomorea marisflavi</name>
    <dbReference type="NCBI Taxonomy" id="189381"/>
    <lineage>
        <taxon>Bacteria</taxon>
        <taxon>Bacillati</taxon>
        <taxon>Bacillota</taxon>
        <taxon>Bacilli</taxon>
        <taxon>Bacillales</taxon>
        <taxon>Bacillaceae</taxon>
        <taxon>Rossellomorea</taxon>
    </lineage>
</organism>
<feature type="transmembrane region" description="Helical" evidence="1">
    <location>
        <begin position="20"/>
        <end position="43"/>
    </location>
</feature>
<proteinExistence type="predicted"/>
<dbReference type="AlphaFoldDB" id="A0A0J5S7I3"/>
<dbReference type="RefSeq" id="WP_048006465.1">
    <property type="nucleotide sequence ID" value="NZ_LDWH01000007.1"/>
</dbReference>
<keyword evidence="3" id="KW-1185">Reference proteome</keyword>
<dbReference type="PATRIC" id="fig|189381.12.peg.3240"/>
<keyword evidence="1" id="KW-0472">Membrane</keyword>
<reference evidence="3" key="1">
    <citation type="submission" date="2015-07" db="EMBL/GenBank/DDBJ databases">
        <title>Fjat-14235 jcm11544.</title>
        <authorList>
            <person name="Liu B."/>
            <person name="Wang J."/>
            <person name="Zhu Y."/>
            <person name="Liu G."/>
            <person name="Chen Q."/>
            <person name="Chen Z."/>
            <person name="Lan J."/>
            <person name="Che J."/>
            <person name="Ge C."/>
            <person name="Shi H."/>
            <person name="Pan Z."/>
            <person name="Liu X."/>
        </authorList>
    </citation>
    <scope>NUCLEOTIDE SEQUENCE [LARGE SCALE GENOMIC DNA]</scope>
    <source>
        <strain evidence="3">JCM 11544</strain>
    </source>
</reference>
<comment type="caution">
    <text evidence="2">The sequence shown here is derived from an EMBL/GenBank/DDBJ whole genome shotgun (WGS) entry which is preliminary data.</text>
</comment>
<evidence type="ECO:0000313" key="2">
    <source>
        <dbReference type="EMBL" id="KON82876.1"/>
    </source>
</evidence>
<name>A0A0J5S7I3_9BACI</name>
<protein>
    <submittedName>
        <fullName evidence="2">Uncharacterized protein</fullName>
    </submittedName>
</protein>
<feature type="transmembrane region" description="Helical" evidence="1">
    <location>
        <begin position="49"/>
        <end position="71"/>
    </location>
</feature>
<evidence type="ECO:0000313" key="3">
    <source>
        <dbReference type="Proteomes" id="UP000037405"/>
    </source>
</evidence>
<dbReference type="EMBL" id="LGUE01000008">
    <property type="protein sequence ID" value="KON82876.1"/>
    <property type="molecule type" value="Genomic_DNA"/>
</dbReference>
<dbReference type="Proteomes" id="UP000037405">
    <property type="component" value="Unassembled WGS sequence"/>
</dbReference>
<keyword evidence="1" id="KW-0812">Transmembrane</keyword>